<dbReference type="CDD" id="cd07023">
    <property type="entry name" value="S49_Sppa_N_C"/>
    <property type="match status" value="1"/>
</dbReference>
<dbReference type="SUPFAM" id="SSF52096">
    <property type="entry name" value="ClpP/crotonase"/>
    <property type="match status" value="1"/>
</dbReference>
<feature type="transmembrane region" description="Helical" evidence="10">
    <location>
        <begin position="6"/>
        <end position="28"/>
    </location>
</feature>
<protein>
    <submittedName>
        <fullName evidence="13">Probable protease SohB</fullName>
        <ecNumber evidence="13">3.4.21.-</ecNumber>
    </submittedName>
</protein>
<dbReference type="PANTHER" id="PTHR42987">
    <property type="entry name" value="PEPTIDASE S49"/>
    <property type="match status" value="1"/>
</dbReference>
<keyword evidence="3" id="KW-1003">Cell membrane</keyword>
<dbReference type="InterPro" id="IPR047272">
    <property type="entry name" value="S49_SppA_C"/>
</dbReference>
<evidence type="ECO:0000256" key="3">
    <source>
        <dbReference type="ARBA" id="ARBA00022475"/>
    </source>
</evidence>
<accession>A0A451D290</accession>
<dbReference type="PANTHER" id="PTHR42987:SF4">
    <property type="entry name" value="PROTEASE SOHB-RELATED"/>
    <property type="match status" value="1"/>
</dbReference>
<evidence type="ECO:0000256" key="6">
    <source>
        <dbReference type="ARBA" id="ARBA00022801"/>
    </source>
</evidence>
<dbReference type="GO" id="GO:0006508">
    <property type="term" value="P:proteolysis"/>
    <property type="evidence" value="ECO:0007669"/>
    <property type="project" value="UniProtKB-KW"/>
</dbReference>
<dbReference type="InterPro" id="IPR013703">
    <property type="entry name" value="Peptidase_S49_N_proteobac"/>
</dbReference>
<keyword evidence="5 10" id="KW-0812">Transmembrane</keyword>
<feature type="domain" description="Peptidase S49" evidence="11">
    <location>
        <begin position="163"/>
        <end position="309"/>
    </location>
</feature>
<dbReference type="Proteomes" id="UP000294412">
    <property type="component" value="Chromosome"/>
</dbReference>
<evidence type="ECO:0000256" key="5">
    <source>
        <dbReference type="ARBA" id="ARBA00022692"/>
    </source>
</evidence>
<dbReference type="NCBIfam" id="NF008745">
    <property type="entry name" value="PRK11778.1"/>
    <property type="match status" value="1"/>
</dbReference>
<evidence type="ECO:0000256" key="7">
    <source>
        <dbReference type="ARBA" id="ARBA00022825"/>
    </source>
</evidence>
<feature type="domain" description="Peptidase S49 N-terminal proteobacteria" evidence="12">
    <location>
        <begin position="3"/>
        <end position="160"/>
    </location>
</feature>
<keyword evidence="7" id="KW-0720">Serine protease</keyword>
<evidence type="ECO:0000256" key="8">
    <source>
        <dbReference type="ARBA" id="ARBA00022989"/>
    </source>
</evidence>
<keyword evidence="8 10" id="KW-1133">Transmembrane helix</keyword>
<evidence type="ECO:0000256" key="2">
    <source>
        <dbReference type="ARBA" id="ARBA00008683"/>
    </source>
</evidence>
<dbReference type="OrthoDB" id="5614232at2"/>
<dbReference type="RefSeq" id="WP_157993510.1">
    <property type="nucleotide sequence ID" value="NZ_LR217703.1"/>
</dbReference>
<comment type="similarity">
    <text evidence="2">Belongs to the peptidase S49 family.</text>
</comment>
<gene>
    <name evidence="13" type="primary">sohB</name>
    <name evidence="13" type="ORF">ERCICUMA2628_287</name>
</gene>
<evidence type="ECO:0000256" key="10">
    <source>
        <dbReference type="SAM" id="Phobius"/>
    </source>
</evidence>
<evidence type="ECO:0000256" key="1">
    <source>
        <dbReference type="ARBA" id="ARBA00004236"/>
    </source>
</evidence>
<dbReference type="EMBL" id="LR217703">
    <property type="protein sequence ID" value="VFP79745.1"/>
    <property type="molecule type" value="Genomic_DNA"/>
</dbReference>
<keyword evidence="4 13" id="KW-0645">Protease</keyword>
<dbReference type="InterPro" id="IPR029045">
    <property type="entry name" value="ClpP/crotonase-like_dom_sf"/>
</dbReference>
<evidence type="ECO:0000313" key="13">
    <source>
        <dbReference type="EMBL" id="VFP79745.1"/>
    </source>
</evidence>
<dbReference type="GO" id="GO:0004252">
    <property type="term" value="F:serine-type endopeptidase activity"/>
    <property type="evidence" value="ECO:0007669"/>
    <property type="project" value="InterPro"/>
</dbReference>
<evidence type="ECO:0000259" key="12">
    <source>
        <dbReference type="Pfam" id="PF08496"/>
    </source>
</evidence>
<dbReference type="InterPro" id="IPR002142">
    <property type="entry name" value="Peptidase_S49"/>
</dbReference>
<dbReference type="Pfam" id="PF08496">
    <property type="entry name" value="Peptidase_S49_N"/>
    <property type="match status" value="1"/>
</dbReference>
<dbReference type="Gene3D" id="6.20.330.10">
    <property type="match status" value="1"/>
</dbReference>
<name>A0A451D290_9GAMM</name>
<organism evidence="13 14">
    <name type="scientific">Candidatus Erwinia haradaeae</name>
    <dbReference type="NCBI Taxonomy" id="1922217"/>
    <lineage>
        <taxon>Bacteria</taxon>
        <taxon>Pseudomonadati</taxon>
        <taxon>Pseudomonadota</taxon>
        <taxon>Gammaproteobacteria</taxon>
        <taxon>Enterobacterales</taxon>
        <taxon>Erwiniaceae</taxon>
        <taxon>Erwinia</taxon>
    </lineage>
</organism>
<keyword evidence="9 10" id="KW-0472">Membrane</keyword>
<proteinExistence type="inferred from homology"/>
<evidence type="ECO:0000313" key="14">
    <source>
        <dbReference type="Proteomes" id="UP000294412"/>
    </source>
</evidence>
<dbReference type="AlphaFoldDB" id="A0A451D290"/>
<evidence type="ECO:0000259" key="11">
    <source>
        <dbReference type="Pfam" id="PF01343"/>
    </source>
</evidence>
<dbReference type="Gene3D" id="3.90.226.10">
    <property type="entry name" value="2-enoyl-CoA Hydratase, Chain A, domain 1"/>
    <property type="match status" value="1"/>
</dbReference>
<evidence type="ECO:0000256" key="4">
    <source>
        <dbReference type="ARBA" id="ARBA00022670"/>
    </source>
</evidence>
<dbReference type="EC" id="3.4.21.-" evidence="13"/>
<sequence length="344" mass="39538">MDLLSFYGLFLAKTVTVIASLAILMLIIPTIKKRNNSRAGKLTLTRSDKYYYEVQNRMRLEKMNQFQQKLWKKEQKKKEQKEAKYAKKHTKSINTTNNNQEKSTLYIIDFKGSIDAREVSSLRKEVSAILSVAEKGDEVLLRLESPGGVVHGYGLAASQLQRFRKKDIPLIVSIDKIATSGGYMMACVADYIIAAPFAIIGSIGVVGQLPNFNRLLKHNKIDLELYTAGEYKRTLTLFGENTEEGREKFRENLNHTHLLFKQFVHQMRPKLNIDKVSNGEYWYGTQALEKELIDSINTSDDLIIDKMSQYQVIEVRYLHNKSMMDRLSYKVSNNISKLLEHIIT</sequence>
<dbReference type="GO" id="GO:0005886">
    <property type="term" value="C:plasma membrane"/>
    <property type="evidence" value="ECO:0007669"/>
    <property type="project" value="UniProtKB-SubCell"/>
</dbReference>
<reference evidence="13 14" key="1">
    <citation type="submission" date="2019-02" db="EMBL/GenBank/DDBJ databases">
        <authorList>
            <person name="Manzano-Marin A."/>
            <person name="Manzano-Marin A."/>
        </authorList>
    </citation>
    <scope>NUCLEOTIDE SEQUENCE [LARGE SCALE GENOMIC DNA]</scope>
    <source>
        <strain evidence="13 14">ErCicuneomaculata</strain>
    </source>
</reference>
<dbReference type="Pfam" id="PF01343">
    <property type="entry name" value="Peptidase_S49"/>
    <property type="match status" value="1"/>
</dbReference>
<evidence type="ECO:0000256" key="9">
    <source>
        <dbReference type="ARBA" id="ARBA00023136"/>
    </source>
</evidence>
<keyword evidence="6 13" id="KW-0378">Hydrolase</keyword>
<comment type="subcellular location">
    <subcellularLocation>
        <location evidence="1">Cell membrane</location>
    </subcellularLocation>
</comment>